<organism evidence="1 2">
    <name type="scientific">Camellia sinensis var. sinensis</name>
    <name type="common">China tea</name>
    <dbReference type="NCBI Taxonomy" id="542762"/>
    <lineage>
        <taxon>Eukaryota</taxon>
        <taxon>Viridiplantae</taxon>
        <taxon>Streptophyta</taxon>
        <taxon>Embryophyta</taxon>
        <taxon>Tracheophyta</taxon>
        <taxon>Spermatophyta</taxon>
        <taxon>Magnoliopsida</taxon>
        <taxon>eudicotyledons</taxon>
        <taxon>Gunneridae</taxon>
        <taxon>Pentapetalae</taxon>
        <taxon>asterids</taxon>
        <taxon>Ericales</taxon>
        <taxon>Theaceae</taxon>
        <taxon>Camellia</taxon>
    </lineage>
</organism>
<evidence type="ECO:0008006" key="3">
    <source>
        <dbReference type="Google" id="ProtNLM"/>
    </source>
</evidence>
<comment type="caution">
    <text evidence="1">The sequence shown here is derived from an EMBL/GenBank/DDBJ whole genome shotgun (WGS) entry which is preliminary data.</text>
</comment>
<sequence>MVEIKELPEQCSNNRKKIRQAISVPFLWEEKPGTPKKDWKPPIAQTVNPPVAPPPVKLVASVPFKWEEKPGKPLPCFFRQPSDSEVEIQLSPENLIALALPPPATATVYCQDGGGGDDDRHIDCGDDNGSEAEQFKFFESDIEAWGFETDESFGSAPTLTLAVSNVIPMLQTPSSPASETDSSSSTSSYATGTTSLVGAAFLECMFPLLSPDSSFLGKLGCSEKFNSYVTTPVKVQSKDLEWESSCSVAIRRPATLGELIMMSRRRSYRRKAVQMRRHNLSMEYMRKTTVGCGLFGINNWIEVLQRKWKSQIQLKLM</sequence>
<protein>
    <recommendedName>
        <fullName evidence="3">Hydroxyproline-rich glycoprotein family protein</fullName>
    </recommendedName>
</protein>
<accession>A0A4S4EJ37</accession>
<keyword evidence="2" id="KW-1185">Reference proteome</keyword>
<name>A0A4S4EJ37_CAMSN</name>
<dbReference type="EMBL" id="SDRB02004000">
    <property type="protein sequence ID" value="THG16561.1"/>
    <property type="molecule type" value="Genomic_DNA"/>
</dbReference>
<reference evidence="1 2" key="1">
    <citation type="journal article" date="2018" name="Proc. Natl. Acad. Sci. U.S.A.">
        <title>Draft genome sequence of Camellia sinensis var. sinensis provides insights into the evolution of the tea genome and tea quality.</title>
        <authorList>
            <person name="Wei C."/>
            <person name="Yang H."/>
            <person name="Wang S."/>
            <person name="Zhao J."/>
            <person name="Liu C."/>
            <person name="Gao L."/>
            <person name="Xia E."/>
            <person name="Lu Y."/>
            <person name="Tai Y."/>
            <person name="She G."/>
            <person name="Sun J."/>
            <person name="Cao H."/>
            <person name="Tong W."/>
            <person name="Gao Q."/>
            <person name="Li Y."/>
            <person name="Deng W."/>
            <person name="Jiang X."/>
            <person name="Wang W."/>
            <person name="Chen Q."/>
            <person name="Zhang S."/>
            <person name="Li H."/>
            <person name="Wu J."/>
            <person name="Wang P."/>
            <person name="Li P."/>
            <person name="Shi C."/>
            <person name="Zheng F."/>
            <person name="Jian J."/>
            <person name="Huang B."/>
            <person name="Shan D."/>
            <person name="Shi M."/>
            <person name="Fang C."/>
            <person name="Yue Y."/>
            <person name="Li F."/>
            <person name="Li D."/>
            <person name="Wei S."/>
            <person name="Han B."/>
            <person name="Jiang C."/>
            <person name="Yin Y."/>
            <person name="Xia T."/>
            <person name="Zhang Z."/>
            <person name="Bennetzen J.L."/>
            <person name="Zhao S."/>
            <person name="Wan X."/>
        </authorList>
    </citation>
    <scope>NUCLEOTIDE SEQUENCE [LARGE SCALE GENOMIC DNA]</scope>
    <source>
        <strain evidence="2">cv. Shuchazao</strain>
        <tissue evidence="1">Leaf</tissue>
    </source>
</reference>
<dbReference type="Pfam" id="PF05097">
    <property type="entry name" value="DUF688"/>
    <property type="match status" value="1"/>
</dbReference>
<dbReference type="PANTHER" id="PTHR37767">
    <property type="entry name" value="HYDROXYPROLINE-RICH GLYCOPROTEIN FAMILY PROTEIN"/>
    <property type="match status" value="1"/>
</dbReference>
<dbReference type="AlphaFoldDB" id="A0A4S4EJ37"/>
<evidence type="ECO:0000313" key="2">
    <source>
        <dbReference type="Proteomes" id="UP000306102"/>
    </source>
</evidence>
<evidence type="ECO:0000313" key="1">
    <source>
        <dbReference type="EMBL" id="THG16561.1"/>
    </source>
</evidence>
<dbReference type="PANTHER" id="PTHR37767:SF1">
    <property type="entry name" value="HYDROXYPROLINE-RICH GLYCOPROTEIN FAMILY PROTEIN"/>
    <property type="match status" value="1"/>
</dbReference>
<gene>
    <name evidence="1" type="ORF">TEA_028776</name>
</gene>
<dbReference type="InterPro" id="IPR007789">
    <property type="entry name" value="DUF688"/>
</dbReference>
<dbReference type="Proteomes" id="UP000306102">
    <property type="component" value="Unassembled WGS sequence"/>
</dbReference>
<proteinExistence type="predicted"/>